<feature type="transmembrane region" description="Helical" evidence="5">
    <location>
        <begin position="63"/>
        <end position="87"/>
    </location>
</feature>
<comment type="caution">
    <text evidence="6">The sequence shown here is derived from an EMBL/GenBank/DDBJ whole genome shotgun (WGS) entry which is preliminary data.</text>
</comment>
<name>A0A5B2V8W3_9HYPH</name>
<evidence type="ECO:0000256" key="4">
    <source>
        <dbReference type="ARBA" id="ARBA00023136"/>
    </source>
</evidence>
<evidence type="ECO:0000313" key="6">
    <source>
        <dbReference type="EMBL" id="KAA2235431.1"/>
    </source>
</evidence>
<dbReference type="InterPro" id="IPR032808">
    <property type="entry name" value="DoxX"/>
</dbReference>
<dbReference type="Pfam" id="PF07681">
    <property type="entry name" value="DoxX"/>
    <property type="match status" value="1"/>
</dbReference>
<dbReference type="AlphaFoldDB" id="A0A5B2V8W3"/>
<dbReference type="EMBL" id="VUOA01000035">
    <property type="protein sequence ID" value="KAA2235431.1"/>
    <property type="molecule type" value="Genomic_DNA"/>
</dbReference>
<protein>
    <submittedName>
        <fullName evidence="6">DoxX family protein</fullName>
    </submittedName>
</protein>
<keyword evidence="4 5" id="KW-0472">Membrane</keyword>
<dbReference type="Proteomes" id="UP000323142">
    <property type="component" value="Unassembled WGS sequence"/>
</dbReference>
<reference evidence="6 7" key="1">
    <citation type="submission" date="2019-09" db="EMBL/GenBank/DDBJ databases">
        <title>Salinarimonas rosea gen. nov., sp. nov., a new member of the a-2 subgroup of the Proteobacteria.</title>
        <authorList>
            <person name="Liu J."/>
        </authorList>
    </citation>
    <scope>NUCLEOTIDE SEQUENCE [LARGE SCALE GENOMIC DNA]</scope>
    <source>
        <strain evidence="6 7">BN140002</strain>
    </source>
</reference>
<dbReference type="OrthoDB" id="7064507at2"/>
<keyword evidence="7" id="KW-1185">Reference proteome</keyword>
<sequence length="152" mass="15523">MTTKPLAALTPIADARPPAPIRALLALPGVEIGARLALAAPFLVSGIMKLLDFGGARAEAAALGLGMPAAVAAAVILTQLGGAALFLSRRWCWLGAGILAGFTLLATLIAHPFWTFDGPDRGRQTATFLEHVAIIGGLAAAALLAHRGETAR</sequence>
<feature type="transmembrane region" description="Helical" evidence="5">
    <location>
        <begin position="93"/>
        <end position="116"/>
    </location>
</feature>
<evidence type="ECO:0000256" key="3">
    <source>
        <dbReference type="ARBA" id="ARBA00022989"/>
    </source>
</evidence>
<keyword evidence="2 5" id="KW-0812">Transmembrane</keyword>
<evidence type="ECO:0000313" key="7">
    <source>
        <dbReference type="Proteomes" id="UP000323142"/>
    </source>
</evidence>
<feature type="transmembrane region" description="Helical" evidence="5">
    <location>
        <begin position="128"/>
        <end position="146"/>
    </location>
</feature>
<comment type="subcellular location">
    <subcellularLocation>
        <location evidence="1">Membrane</location>
        <topology evidence="1">Multi-pass membrane protein</topology>
    </subcellularLocation>
</comment>
<dbReference type="GO" id="GO:0016020">
    <property type="term" value="C:membrane"/>
    <property type="evidence" value="ECO:0007669"/>
    <property type="project" value="UniProtKB-SubCell"/>
</dbReference>
<feature type="transmembrane region" description="Helical" evidence="5">
    <location>
        <begin position="32"/>
        <end position="51"/>
    </location>
</feature>
<evidence type="ECO:0000256" key="5">
    <source>
        <dbReference type="SAM" id="Phobius"/>
    </source>
</evidence>
<evidence type="ECO:0000256" key="1">
    <source>
        <dbReference type="ARBA" id="ARBA00004141"/>
    </source>
</evidence>
<keyword evidence="3 5" id="KW-1133">Transmembrane helix</keyword>
<accession>A0A5B2V8W3</accession>
<dbReference type="RefSeq" id="WP_149820690.1">
    <property type="nucleotide sequence ID" value="NZ_VUOA01000035.1"/>
</dbReference>
<evidence type="ECO:0000256" key="2">
    <source>
        <dbReference type="ARBA" id="ARBA00022692"/>
    </source>
</evidence>
<organism evidence="6 7">
    <name type="scientific">Salinarimonas soli</name>
    <dbReference type="NCBI Taxonomy" id="1638099"/>
    <lineage>
        <taxon>Bacteria</taxon>
        <taxon>Pseudomonadati</taxon>
        <taxon>Pseudomonadota</taxon>
        <taxon>Alphaproteobacteria</taxon>
        <taxon>Hyphomicrobiales</taxon>
        <taxon>Salinarimonadaceae</taxon>
        <taxon>Salinarimonas</taxon>
    </lineage>
</organism>
<gene>
    <name evidence="6" type="ORF">F0L46_19585</name>
</gene>
<proteinExistence type="predicted"/>
<reference evidence="6 7" key="2">
    <citation type="submission" date="2019-09" db="EMBL/GenBank/DDBJ databases">
        <authorList>
            <person name="Jin C."/>
        </authorList>
    </citation>
    <scope>NUCLEOTIDE SEQUENCE [LARGE SCALE GENOMIC DNA]</scope>
    <source>
        <strain evidence="6 7">BN140002</strain>
    </source>
</reference>